<dbReference type="SUPFAM" id="SSF55961">
    <property type="entry name" value="Bet v1-like"/>
    <property type="match status" value="1"/>
</dbReference>
<proteinExistence type="inferred from homology"/>
<sequence length="164" mass="18582">MERLLPGPIERVWEFLVDPDKRALWLAGGPMETRLGGAVELQFRHADLSAKTAPIPERYKGMEHGHVLRGVVTQLDPPRRLGFTWGLGAQASEVSFELIPQGTLVRLVLTHAKLADDEERRSVTGGWHTHVDTLQDRLQGHEPEAFWTRHAAIEAMYRQREHNG</sequence>
<dbReference type="Pfam" id="PF08327">
    <property type="entry name" value="AHSA1"/>
    <property type="match status" value="1"/>
</dbReference>
<dbReference type="InterPro" id="IPR013538">
    <property type="entry name" value="ASHA1/2-like_C"/>
</dbReference>
<dbReference type="CDD" id="cd08899">
    <property type="entry name" value="SRPBCC_CalC_Aha1-like_6"/>
    <property type="match status" value="1"/>
</dbReference>
<keyword evidence="4" id="KW-1185">Reference proteome</keyword>
<protein>
    <recommendedName>
        <fullName evidence="2">Activator of Hsp90 ATPase homologue 1/2-like C-terminal domain-containing protein</fullName>
    </recommendedName>
</protein>
<comment type="similarity">
    <text evidence="1">Belongs to the AHA1 family.</text>
</comment>
<dbReference type="InterPro" id="IPR023393">
    <property type="entry name" value="START-like_dom_sf"/>
</dbReference>
<evidence type="ECO:0000313" key="4">
    <source>
        <dbReference type="Proteomes" id="UP000193427"/>
    </source>
</evidence>
<dbReference type="AlphaFoldDB" id="A0A1W6LHX4"/>
<organism evidence="3 4">
    <name type="scientific">Piscinibacter gummiphilus</name>
    <dbReference type="NCBI Taxonomy" id="946333"/>
    <lineage>
        <taxon>Bacteria</taxon>
        <taxon>Pseudomonadati</taxon>
        <taxon>Pseudomonadota</taxon>
        <taxon>Betaproteobacteria</taxon>
        <taxon>Burkholderiales</taxon>
        <taxon>Sphaerotilaceae</taxon>
        <taxon>Piscinibacter</taxon>
    </lineage>
</organism>
<reference evidence="3 4" key="1">
    <citation type="submission" date="2016-04" db="EMBL/GenBank/DDBJ databases">
        <title>Complete genome sequence of natural rubber-degrading, novel Gram-negative bacterium, Rhizobacter gummiphilus strain NS21.</title>
        <authorList>
            <person name="Tabata M."/>
            <person name="Kasai D."/>
            <person name="Fukuda M."/>
        </authorList>
    </citation>
    <scope>NUCLEOTIDE SEQUENCE [LARGE SCALE GENOMIC DNA]</scope>
    <source>
        <strain evidence="3 4">NS21</strain>
    </source>
</reference>
<evidence type="ECO:0000313" key="3">
    <source>
        <dbReference type="EMBL" id="ARN23829.1"/>
    </source>
</evidence>
<name>A0A1W6LHX4_9BURK</name>
<dbReference type="EMBL" id="CP015118">
    <property type="protein sequence ID" value="ARN23829.1"/>
    <property type="molecule type" value="Genomic_DNA"/>
</dbReference>
<gene>
    <name evidence="3" type="ORF">A4W93_10625</name>
</gene>
<dbReference type="KEGG" id="rgu:A4W93_10625"/>
<evidence type="ECO:0000259" key="2">
    <source>
        <dbReference type="Pfam" id="PF08327"/>
    </source>
</evidence>
<dbReference type="Proteomes" id="UP000193427">
    <property type="component" value="Chromosome"/>
</dbReference>
<feature type="domain" description="Activator of Hsp90 ATPase homologue 1/2-like C-terminal" evidence="2">
    <location>
        <begin position="8"/>
        <end position="138"/>
    </location>
</feature>
<evidence type="ECO:0000256" key="1">
    <source>
        <dbReference type="ARBA" id="ARBA00006817"/>
    </source>
</evidence>
<dbReference type="Gene3D" id="3.30.530.20">
    <property type="match status" value="1"/>
</dbReference>
<accession>A0A1W6LHX4</accession>